<accession>A0ABR1ARX5</accession>
<organism evidence="2 3">
    <name type="scientific">Polyplax serrata</name>
    <name type="common">Common mouse louse</name>
    <dbReference type="NCBI Taxonomy" id="468196"/>
    <lineage>
        <taxon>Eukaryota</taxon>
        <taxon>Metazoa</taxon>
        <taxon>Ecdysozoa</taxon>
        <taxon>Arthropoda</taxon>
        <taxon>Hexapoda</taxon>
        <taxon>Insecta</taxon>
        <taxon>Pterygota</taxon>
        <taxon>Neoptera</taxon>
        <taxon>Paraneoptera</taxon>
        <taxon>Psocodea</taxon>
        <taxon>Troctomorpha</taxon>
        <taxon>Phthiraptera</taxon>
        <taxon>Anoplura</taxon>
        <taxon>Polyplacidae</taxon>
        <taxon>Polyplax</taxon>
    </lineage>
</organism>
<proteinExistence type="predicted"/>
<reference evidence="2 3" key="1">
    <citation type="submission" date="2023-09" db="EMBL/GenBank/DDBJ databases">
        <title>Genomes of two closely related lineages of the louse Polyplax serrata with different host specificities.</title>
        <authorList>
            <person name="Martinu J."/>
            <person name="Tarabai H."/>
            <person name="Stefka J."/>
            <person name="Hypsa V."/>
        </authorList>
    </citation>
    <scope>NUCLEOTIDE SEQUENCE [LARGE SCALE GENOMIC DNA]</scope>
    <source>
        <strain evidence="2">98ZLc_SE</strain>
    </source>
</reference>
<dbReference type="EMBL" id="JAWJWF010000045">
    <property type="protein sequence ID" value="KAK6626613.1"/>
    <property type="molecule type" value="Genomic_DNA"/>
</dbReference>
<keyword evidence="3" id="KW-1185">Reference proteome</keyword>
<evidence type="ECO:0000313" key="3">
    <source>
        <dbReference type="Proteomes" id="UP001359485"/>
    </source>
</evidence>
<comment type="caution">
    <text evidence="2">The sequence shown here is derived from an EMBL/GenBank/DDBJ whole genome shotgun (WGS) entry which is preliminary data.</text>
</comment>
<evidence type="ECO:0000313" key="2">
    <source>
        <dbReference type="EMBL" id="KAK6626613.1"/>
    </source>
</evidence>
<feature type="region of interest" description="Disordered" evidence="1">
    <location>
        <begin position="66"/>
        <end position="85"/>
    </location>
</feature>
<feature type="compositionally biased region" description="Basic and acidic residues" evidence="1">
    <location>
        <begin position="1"/>
        <end position="20"/>
    </location>
</feature>
<name>A0ABR1ARX5_POLSC</name>
<feature type="region of interest" description="Disordered" evidence="1">
    <location>
        <begin position="1"/>
        <end position="37"/>
    </location>
</feature>
<evidence type="ECO:0000256" key="1">
    <source>
        <dbReference type="SAM" id="MobiDB-lite"/>
    </source>
</evidence>
<sequence>MGMLAGEEKKTDETRHRCEGHFSGGHIMKGTRMDHSESNENYKTLQQLPRNEAEVTADHLGRIFVNHKTPGEGCRGGRGGRGGGR</sequence>
<protein>
    <submittedName>
        <fullName evidence="2">Uncharacterized protein</fullName>
    </submittedName>
</protein>
<feature type="compositionally biased region" description="Gly residues" evidence="1">
    <location>
        <begin position="73"/>
        <end position="85"/>
    </location>
</feature>
<dbReference type="Proteomes" id="UP001359485">
    <property type="component" value="Unassembled WGS sequence"/>
</dbReference>
<gene>
    <name evidence="2" type="ORF">RUM44_009089</name>
</gene>